<comment type="similarity">
    <text evidence="1">Belongs to the NmrA-type oxidoreductase family.</text>
</comment>
<evidence type="ECO:0000313" key="4">
    <source>
        <dbReference type="EMBL" id="KAJ7638235.1"/>
    </source>
</evidence>
<dbReference type="PANTHER" id="PTHR42748:SF7">
    <property type="entry name" value="NMRA LIKE REDOX SENSOR 1-RELATED"/>
    <property type="match status" value="1"/>
</dbReference>
<name>A0AAD7FU39_9AGAR</name>
<accession>A0AAD7FU39</accession>
<keyword evidence="5" id="KW-1185">Reference proteome</keyword>
<protein>
    <submittedName>
        <fullName evidence="4">Nucleoside-diphosphate-sugar epimerase family protein</fullName>
    </submittedName>
</protein>
<dbReference type="GO" id="GO:0005634">
    <property type="term" value="C:nucleus"/>
    <property type="evidence" value="ECO:0007669"/>
    <property type="project" value="TreeGrafter"/>
</dbReference>
<dbReference type="PANTHER" id="PTHR42748">
    <property type="entry name" value="NITROGEN METABOLITE REPRESSION PROTEIN NMRA FAMILY MEMBER"/>
    <property type="match status" value="1"/>
</dbReference>
<dbReference type="EMBL" id="JARKIF010000005">
    <property type="protein sequence ID" value="KAJ7638235.1"/>
    <property type="molecule type" value="Genomic_DNA"/>
</dbReference>
<sequence>MGEDTRSVLVMLSTGKQGSAVVRALAKANESSSQWLILAQTRDTTSARSKALESLPGVRLHKGTPTDPEALFTSAPGPIYAGVQGETIEANALADAAAKHGVKHFVYSSVQFGGAPEKKTYVPHFESKRLAEEYLEKTHPDMPRTILRPTTFMDQLVVGDPNSATSKITKTLFLTGLKPTTKLQLIACSDIGGVTALVLASPERYTGKDVDLAGDEMTPQDFEDGWREVFGEGMKPKMLGGGLLAWAIRVGMKEIRLMFRFFNEIGFSVNIAALHEEYPQLKDWKTFLRTEVKK</sequence>
<keyword evidence="2" id="KW-0521">NADP</keyword>
<comment type="caution">
    <text evidence="4">The sequence shown here is derived from an EMBL/GenBank/DDBJ whole genome shotgun (WGS) entry which is preliminary data.</text>
</comment>
<organism evidence="4 5">
    <name type="scientific">Roridomyces roridus</name>
    <dbReference type="NCBI Taxonomy" id="1738132"/>
    <lineage>
        <taxon>Eukaryota</taxon>
        <taxon>Fungi</taxon>
        <taxon>Dikarya</taxon>
        <taxon>Basidiomycota</taxon>
        <taxon>Agaricomycotina</taxon>
        <taxon>Agaricomycetes</taxon>
        <taxon>Agaricomycetidae</taxon>
        <taxon>Agaricales</taxon>
        <taxon>Marasmiineae</taxon>
        <taxon>Mycenaceae</taxon>
        <taxon>Roridomyces</taxon>
    </lineage>
</organism>
<evidence type="ECO:0000256" key="2">
    <source>
        <dbReference type="ARBA" id="ARBA00022857"/>
    </source>
</evidence>
<dbReference type="InterPro" id="IPR008030">
    <property type="entry name" value="NmrA-like"/>
</dbReference>
<dbReference type="AlphaFoldDB" id="A0AAD7FU39"/>
<dbReference type="Gene3D" id="3.90.25.10">
    <property type="entry name" value="UDP-galactose 4-epimerase, domain 1"/>
    <property type="match status" value="1"/>
</dbReference>
<dbReference type="Pfam" id="PF05368">
    <property type="entry name" value="NmrA"/>
    <property type="match status" value="1"/>
</dbReference>
<dbReference type="Proteomes" id="UP001221142">
    <property type="component" value="Unassembled WGS sequence"/>
</dbReference>
<evidence type="ECO:0000259" key="3">
    <source>
        <dbReference type="Pfam" id="PF05368"/>
    </source>
</evidence>
<feature type="domain" description="NmrA-like" evidence="3">
    <location>
        <begin position="6"/>
        <end position="268"/>
    </location>
</feature>
<proteinExistence type="inferred from homology"/>
<dbReference type="InterPro" id="IPR051164">
    <property type="entry name" value="NmrA-like_oxidored"/>
</dbReference>
<evidence type="ECO:0000313" key="5">
    <source>
        <dbReference type="Proteomes" id="UP001221142"/>
    </source>
</evidence>
<dbReference type="InterPro" id="IPR036291">
    <property type="entry name" value="NAD(P)-bd_dom_sf"/>
</dbReference>
<dbReference type="Gene3D" id="3.40.50.720">
    <property type="entry name" value="NAD(P)-binding Rossmann-like Domain"/>
    <property type="match status" value="1"/>
</dbReference>
<evidence type="ECO:0000256" key="1">
    <source>
        <dbReference type="ARBA" id="ARBA00006328"/>
    </source>
</evidence>
<gene>
    <name evidence="4" type="ORF">FB45DRAFT_1023037</name>
</gene>
<reference evidence="4" key="1">
    <citation type="submission" date="2023-03" db="EMBL/GenBank/DDBJ databases">
        <title>Massive genome expansion in bonnet fungi (Mycena s.s.) driven by repeated elements and novel gene families across ecological guilds.</title>
        <authorList>
            <consortium name="Lawrence Berkeley National Laboratory"/>
            <person name="Harder C.B."/>
            <person name="Miyauchi S."/>
            <person name="Viragh M."/>
            <person name="Kuo A."/>
            <person name="Thoen E."/>
            <person name="Andreopoulos B."/>
            <person name="Lu D."/>
            <person name="Skrede I."/>
            <person name="Drula E."/>
            <person name="Henrissat B."/>
            <person name="Morin E."/>
            <person name="Kohler A."/>
            <person name="Barry K."/>
            <person name="LaButti K."/>
            <person name="Morin E."/>
            <person name="Salamov A."/>
            <person name="Lipzen A."/>
            <person name="Mereny Z."/>
            <person name="Hegedus B."/>
            <person name="Baldrian P."/>
            <person name="Stursova M."/>
            <person name="Weitz H."/>
            <person name="Taylor A."/>
            <person name="Grigoriev I.V."/>
            <person name="Nagy L.G."/>
            <person name="Martin F."/>
            <person name="Kauserud H."/>
        </authorList>
    </citation>
    <scope>NUCLEOTIDE SEQUENCE</scope>
    <source>
        <strain evidence="4">9284</strain>
    </source>
</reference>
<dbReference type="SUPFAM" id="SSF51735">
    <property type="entry name" value="NAD(P)-binding Rossmann-fold domains"/>
    <property type="match status" value="1"/>
</dbReference>